<proteinExistence type="predicted"/>
<evidence type="ECO:0000313" key="1">
    <source>
        <dbReference type="EMBL" id="BAA30543.1"/>
    </source>
</evidence>
<dbReference type="AlphaFoldDB" id="O59106"/>
<gene>
    <name evidence="1" type="ordered locus">PH1436</name>
</gene>
<dbReference type="EMBL" id="BA000001">
    <property type="protein sequence ID" value="BAA30543.1"/>
    <property type="molecule type" value="Genomic_DNA"/>
</dbReference>
<dbReference type="STRING" id="70601.gene:9378413"/>
<accession>O59106</accession>
<sequence length="101" mass="10289">MSSGIPLSSCLSGYIPSGKSSGRNSLLLSGAFSKSIPTISIASLSNCRDIGNISLISGNTGSSFGALVLTIMETPGASSYNNRKCMLKSRVSPASSSIPIE</sequence>
<organism evidence="1 2">
    <name type="scientific">Pyrococcus horikoshii (strain ATCC 700860 / DSM 12428 / JCM 9974 / NBRC 100139 / OT-3)</name>
    <dbReference type="NCBI Taxonomy" id="70601"/>
    <lineage>
        <taxon>Archaea</taxon>
        <taxon>Methanobacteriati</taxon>
        <taxon>Methanobacteriota</taxon>
        <taxon>Thermococci</taxon>
        <taxon>Thermococcales</taxon>
        <taxon>Thermococcaceae</taxon>
        <taxon>Pyrococcus</taxon>
    </lineage>
</organism>
<dbReference type="EnsemblBacteria" id="BAA30543">
    <property type="protein sequence ID" value="BAA30543"/>
    <property type="gene ID" value="BAA30543"/>
</dbReference>
<dbReference type="Proteomes" id="UP000000752">
    <property type="component" value="Chromosome"/>
</dbReference>
<name>O59106_PYRHO</name>
<keyword evidence="2" id="KW-1185">Reference proteome</keyword>
<dbReference type="PIR" id="G71017">
    <property type="entry name" value="G71017"/>
</dbReference>
<dbReference type="KEGG" id="pho:PH1436"/>
<protein>
    <submittedName>
        <fullName evidence="1">Uncharacterized protein</fullName>
    </submittedName>
</protein>
<evidence type="ECO:0000313" key="2">
    <source>
        <dbReference type="Proteomes" id="UP000000752"/>
    </source>
</evidence>
<reference evidence="1 2" key="1">
    <citation type="journal article" date="1998" name="DNA Res.">
        <title>Complete sequence and gene organization of the genome of a hyper-thermophilic archaebacterium, Pyrococcus horikoshii OT3.</title>
        <authorList>
            <person name="Kawarabayasi Y."/>
            <person name="Sawada M."/>
            <person name="Horikawa H."/>
            <person name="Haikawa Y."/>
            <person name="Hino Y."/>
            <person name="Yamamoto S."/>
            <person name="Sekine M."/>
            <person name="Baba S."/>
            <person name="Kosugi H."/>
            <person name="Hosoyama A."/>
            <person name="Nagai Y."/>
            <person name="Sakai M."/>
            <person name="Ogura K."/>
            <person name="Otuka R."/>
            <person name="Nakazawa H."/>
            <person name="Takamiya M."/>
            <person name="Ohfuku Y."/>
            <person name="Funahashi T."/>
            <person name="Tanaka T."/>
            <person name="Kudoh Y."/>
            <person name="Yamazaki J."/>
            <person name="Kushida N."/>
            <person name="Oguchi A."/>
            <person name="Aoki K."/>
            <person name="Nakamura Y."/>
            <person name="Robb T.F."/>
            <person name="Horikoshi K."/>
            <person name="Masuchi Y."/>
            <person name="Shizuya H."/>
            <person name="Kikuchi H."/>
        </authorList>
    </citation>
    <scope>NUCLEOTIDE SEQUENCE [LARGE SCALE GENOMIC DNA]</scope>
    <source>
        <strain evidence="2">ATCC 700860 / DSM 12428 / JCM 9974 / NBRC 100139 / OT-3</strain>
    </source>
</reference>